<sequence>MQLLAVLVSVTSLVVAYPKLPHRPLSWTLTPTNSTSQFRGLSPISEDVVWVSGTAGTVLRSTNAGLSWTNVSPPLASENASNFEFRDIQAFSASAAVILSIGEGNLSRIYQTSDGGVNWKNTFVNDNAAAFYDCMAFEKRMGRQGHGVAMSDPVDGKFRLLETWDGGAHWSVVSNSSMPAALPGEFGFAASGTCVEAAAGRWYVTTGGVDPGRIFYTTTTSDGVSGGWNVSDSRIAGGAAAGVFSVRFRDAWHGVAVGGDFEKPNANNASASWSNDGGVTWNRASSFPAGYRSGASWVPGRRQMAVAVGTSGSDFTVDGGRNWMGIGNGTFDAVECVSKDVCWASGSGGRVARLDVSGL</sequence>
<evidence type="ECO:0000313" key="2">
    <source>
        <dbReference type="EMBL" id="KAF7567879.1"/>
    </source>
</evidence>
<protein>
    <submittedName>
        <fullName evidence="3">Oxidoreductase</fullName>
    </submittedName>
</protein>
<reference evidence="2 4" key="1">
    <citation type="journal article" date="2018" name="BMC Genomics">
        <title>Comparative genomics of the wheat fungal pathogen Pyrenophora tritici-repentis reveals chromosomal variations and genome plasticity.</title>
        <authorList>
            <person name="Moolhuijzen P."/>
            <person name="See P.T."/>
            <person name="Hane J.K."/>
            <person name="Shi G."/>
            <person name="Liu Z."/>
            <person name="Oliver R.P."/>
            <person name="Moffat C.S."/>
        </authorList>
    </citation>
    <scope>NUCLEOTIDE SEQUENCE [LARGE SCALE GENOMIC DNA]</scope>
    <source>
        <strain evidence="2">M4</strain>
    </source>
</reference>
<dbReference type="EMBL" id="NRDI02000031">
    <property type="protein sequence ID" value="KAI1507863.1"/>
    <property type="molecule type" value="Genomic_DNA"/>
</dbReference>
<dbReference type="OrthoDB" id="3679835at2759"/>
<dbReference type="PANTHER" id="PTHR47199:SF2">
    <property type="entry name" value="PHOTOSYSTEM II STABILITY_ASSEMBLY FACTOR HCF136, CHLOROPLASTIC"/>
    <property type="match status" value="1"/>
</dbReference>
<dbReference type="Proteomes" id="UP000245464">
    <property type="component" value="Chromosome 7"/>
</dbReference>
<dbReference type="EMBL" id="NQIK02000007">
    <property type="protein sequence ID" value="KAF7567879.1"/>
    <property type="molecule type" value="Genomic_DNA"/>
</dbReference>
<evidence type="ECO:0000313" key="5">
    <source>
        <dbReference type="Proteomes" id="UP000249757"/>
    </source>
</evidence>
<reference evidence="5" key="4">
    <citation type="journal article" date="2022" name="Microb. Genom.">
        <title>A global pangenome for the wheat fungal pathogen Pyrenophora tritici-repentis and prediction of effector protein structural homology.</title>
        <authorList>
            <person name="Moolhuijzen P.M."/>
            <person name="See P.T."/>
            <person name="Shi G."/>
            <person name="Powell H.R."/>
            <person name="Cockram J."/>
            <person name="Jorgensen L.N."/>
            <person name="Benslimane H."/>
            <person name="Strelkov S.E."/>
            <person name="Turner J."/>
            <person name="Liu Z."/>
            <person name="Moffat C.S."/>
        </authorList>
    </citation>
    <scope>NUCLEOTIDE SEQUENCE [LARGE SCALE GENOMIC DNA]</scope>
</reference>
<dbReference type="Proteomes" id="UP000249757">
    <property type="component" value="Unassembled WGS sequence"/>
</dbReference>
<dbReference type="SUPFAM" id="SSF110296">
    <property type="entry name" value="Oligoxyloglucan reducing end-specific cellobiohydrolase"/>
    <property type="match status" value="1"/>
</dbReference>
<comment type="caution">
    <text evidence="2">The sequence shown here is derived from an EMBL/GenBank/DDBJ whole genome shotgun (WGS) entry which is preliminary data.</text>
</comment>
<dbReference type="PANTHER" id="PTHR47199">
    <property type="entry name" value="PHOTOSYSTEM II STABILITY/ASSEMBLY FACTOR HCF136, CHLOROPLASTIC"/>
    <property type="match status" value="1"/>
</dbReference>
<name>A0A2W1FE56_9PLEO</name>
<dbReference type="AlphaFoldDB" id="A0A2W1FE56"/>
<reference evidence="3" key="3">
    <citation type="journal article" date="2022" name="bioRxiv">
        <title>A global pangenome for the wheat fungal pathogen Pyrenophora tritici-repentis and prediction of effector protein structural homology.</title>
        <authorList>
            <person name="Moolhuijzen P."/>
            <person name="See P.T."/>
            <person name="Shi G."/>
            <person name="Powell H.R."/>
            <person name="Cockram J."/>
            <person name="Jorgensen L.N."/>
            <person name="Benslimane H."/>
            <person name="Strelkov S.E."/>
            <person name="Turner J."/>
            <person name="Liu Z."/>
            <person name="Moffat C.S."/>
        </authorList>
    </citation>
    <scope>NUCLEOTIDE SEQUENCE</scope>
    <source>
        <strain evidence="3">86-124</strain>
    </source>
</reference>
<keyword evidence="1" id="KW-0732">Signal</keyword>
<reference evidence="3" key="2">
    <citation type="submission" date="2021-05" db="EMBL/GenBank/DDBJ databases">
        <authorList>
            <person name="Moolhuijzen P.M."/>
            <person name="Moffat C.S."/>
        </authorList>
    </citation>
    <scope>NUCLEOTIDE SEQUENCE</scope>
    <source>
        <strain evidence="3">86-124</strain>
    </source>
</reference>
<gene>
    <name evidence="3" type="ORF">Ptr86124_013117</name>
    <name evidence="2" type="ORF">PtrM4_124920</name>
</gene>
<organism evidence="2 4">
    <name type="scientific">Pyrenophora tritici-repentis</name>
    <dbReference type="NCBI Taxonomy" id="45151"/>
    <lineage>
        <taxon>Eukaryota</taxon>
        <taxon>Fungi</taxon>
        <taxon>Dikarya</taxon>
        <taxon>Ascomycota</taxon>
        <taxon>Pezizomycotina</taxon>
        <taxon>Dothideomycetes</taxon>
        <taxon>Pleosporomycetidae</taxon>
        <taxon>Pleosporales</taxon>
        <taxon>Pleosporineae</taxon>
        <taxon>Pleosporaceae</taxon>
        <taxon>Pyrenophora</taxon>
    </lineage>
</organism>
<keyword evidence="5" id="KW-1185">Reference proteome</keyword>
<feature type="chain" id="PRO_5042701045" evidence="1">
    <location>
        <begin position="17"/>
        <end position="359"/>
    </location>
</feature>
<dbReference type="Gene3D" id="2.130.10.10">
    <property type="entry name" value="YVTN repeat-like/Quinoprotein amine dehydrogenase"/>
    <property type="match status" value="1"/>
</dbReference>
<dbReference type="InterPro" id="IPR015943">
    <property type="entry name" value="WD40/YVTN_repeat-like_dom_sf"/>
</dbReference>
<accession>A0A2W1FE56</accession>
<evidence type="ECO:0000313" key="3">
    <source>
        <dbReference type="EMBL" id="KAI1507863.1"/>
    </source>
</evidence>
<feature type="signal peptide" evidence="1">
    <location>
        <begin position="1"/>
        <end position="16"/>
    </location>
</feature>
<evidence type="ECO:0000313" key="4">
    <source>
        <dbReference type="Proteomes" id="UP000245464"/>
    </source>
</evidence>
<proteinExistence type="predicted"/>
<evidence type="ECO:0000256" key="1">
    <source>
        <dbReference type="SAM" id="SignalP"/>
    </source>
</evidence>